<name>A0A179B2Q0_9ACTO</name>
<evidence type="ECO:0000313" key="2">
    <source>
        <dbReference type="Proteomes" id="UP000078368"/>
    </source>
</evidence>
<evidence type="ECO:0000313" key="1">
    <source>
        <dbReference type="EMBL" id="OAP85619.1"/>
    </source>
</evidence>
<dbReference type="AlphaFoldDB" id="A0A179B2Q0"/>
<dbReference type="EMBL" id="LVZK01000002">
    <property type="protein sequence ID" value="OAP85619.1"/>
    <property type="molecule type" value="Genomic_DNA"/>
</dbReference>
<organism evidence="1 2">
    <name type="scientific">Peptidiphaga gingivicola</name>
    <dbReference type="NCBI Taxonomy" id="2741497"/>
    <lineage>
        <taxon>Bacteria</taxon>
        <taxon>Bacillati</taxon>
        <taxon>Actinomycetota</taxon>
        <taxon>Actinomycetes</taxon>
        <taxon>Actinomycetales</taxon>
        <taxon>Actinomycetaceae</taxon>
        <taxon>Peptidiphaga</taxon>
    </lineage>
</organism>
<keyword evidence="2" id="KW-1185">Reference proteome</keyword>
<protein>
    <submittedName>
        <fullName evidence="1">Uncharacterized protein</fullName>
    </submittedName>
</protein>
<reference evidence="1 2" key="1">
    <citation type="submission" date="2016-04" db="EMBL/GenBank/DDBJ databases">
        <title>Peptidophaga gingivicola gen. nov., sp. nov., isolated from human subgingival plaque.</title>
        <authorList>
            <person name="Beall C.J."/>
            <person name="Mokrzan E.M."/>
            <person name="Griffen A.L."/>
            <person name="Leys E.J."/>
        </authorList>
    </citation>
    <scope>NUCLEOTIDE SEQUENCE [LARGE SCALE GENOMIC DNA]</scope>
    <source>
        <strain evidence="1 2">BA112</strain>
    </source>
</reference>
<dbReference type="Proteomes" id="UP000078368">
    <property type="component" value="Unassembled WGS sequence"/>
</dbReference>
<sequence>MGVEVLLVALSGMGGAFALSGPEKVPVYRACSAMVPGAVISKEDLDVVEIAETLAVSHVGPSTKEGDIGESVERASLWRGVASIGVARAERGSPFA</sequence>
<proteinExistence type="predicted"/>
<gene>
    <name evidence="1" type="ORF">A4H34_08465</name>
</gene>
<comment type="caution">
    <text evidence="1">The sequence shown here is derived from an EMBL/GenBank/DDBJ whole genome shotgun (WGS) entry which is preliminary data.</text>
</comment>
<accession>A0A179B2Q0</accession>